<keyword evidence="2" id="KW-0479">Metal-binding</keyword>
<evidence type="ECO:0000256" key="2">
    <source>
        <dbReference type="ARBA" id="ARBA00022723"/>
    </source>
</evidence>
<dbReference type="Pfam" id="PF13359">
    <property type="entry name" value="DDE_Tnp_4"/>
    <property type="match status" value="1"/>
</dbReference>
<accession>A0A553PTT9</accession>
<feature type="domain" description="Transposase Helix-turn-helix" evidence="4">
    <location>
        <begin position="62"/>
        <end position="103"/>
    </location>
</feature>
<dbReference type="PANTHER" id="PTHR23080:SF143">
    <property type="entry name" value="SI:DKEY-56D12.4"/>
    <property type="match status" value="1"/>
</dbReference>
<protein>
    <recommendedName>
        <fullName evidence="7">DDE Tnp4 domain-containing protein</fullName>
    </recommendedName>
</protein>
<sequence length="312" mass="36138">MCQAFFPRLMPDQRQDKTMREAKGQYRVNFGAKKEGSTVRRKTRIKKPQKIREFRILSSKALLKEEKTLLYFMKLRFNMPFTLLAQLFHVHRTTASDVFKNVLANHHQVACALMHWPTRKAVDGTMPECFKTKFPRTRCVLDASEVKIEAPSEVASQVLFYSNYKASHTIKFLVSISPSGFISYISDAYGGRTTDAQITTESGILHFLESGDEVMCDKGFPSIESDLLDLNTFLVMPPFKRRNMLQFSDEENKVGYKIASIRIHVERAIARMKQFEILKFLERSLFLDYMDQILVCIAFIVNHFPPLIKQQK</sequence>
<reference evidence="5 6" key="1">
    <citation type="journal article" date="2018" name="Nat. Ecol. Evol.">
        <title>Genomic signatures of mitonuclear coevolution across populations of Tigriopus californicus.</title>
        <authorList>
            <person name="Barreto F.S."/>
            <person name="Watson E.T."/>
            <person name="Lima T.G."/>
            <person name="Willett C.S."/>
            <person name="Edmands S."/>
            <person name="Li W."/>
            <person name="Burton R.S."/>
        </authorList>
    </citation>
    <scope>NUCLEOTIDE SEQUENCE [LARGE SCALE GENOMIC DNA]</scope>
    <source>
        <strain evidence="5 6">San Diego</strain>
    </source>
</reference>
<dbReference type="Pfam" id="PF13613">
    <property type="entry name" value="HTH_Tnp_4"/>
    <property type="match status" value="1"/>
</dbReference>
<gene>
    <name evidence="5" type="ORF">TCAL_13376</name>
</gene>
<proteinExistence type="predicted"/>
<organism evidence="5 6">
    <name type="scientific">Tigriopus californicus</name>
    <name type="common">Marine copepod</name>
    <dbReference type="NCBI Taxonomy" id="6832"/>
    <lineage>
        <taxon>Eukaryota</taxon>
        <taxon>Metazoa</taxon>
        <taxon>Ecdysozoa</taxon>
        <taxon>Arthropoda</taxon>
        <taxon>Crustacea</taxon>
        <taxon>Multicrustacea</taxon>
        <taxon>Hexanauplia</taxon>
        <taxon>Copepoda</taxon>
        <taxon>Harpacticoida</taxon>
        <taxon>Harpacticidae</taxon>
        <taxon>Tigriopus</taxon>
    </lineage>
</organism>
<evidence type="ECO:0000313" key="5">
    <source>
        <dbReference type="EMBL" id="TRY81089.1"/>
    </source>
</evidence>
<dbReference type="OMA" id="YKASHTI"/>
<dbReference type="AlphaFoldDB" id="A0A553PTT9"/>
<evidence type="ECO:0000259" key="4">
    <source>
        <dbReference type="Pfam" id="PF13613"/>
    </source>
</evidence>
<name>A0A553PTT9_TIGCA</name>
<keyword evidence="6" id="KW-1185">Reference proteome</keyword>
<dbReference type="EMBL" id="VCGU01000001">
    <property type="protein sequence ID" value="TRY81089.1"/>
    <property type="molecule type" value="Genomic_DNA"/>
</dbReference>
<dbReference type="InterPro" id="IPR027806">
    <property type="entry name" value="HARBI1_dom"/>
</dbReference>
<dbReference type="Proteomes" id="UP000318571">
    <property type="component" value="Chromosome 12"/>
</dbReference>
<dbReference type="InterPro" id="IPR027805">
    <property type="entry name" value="Transposase_HTH_dom"/>
</dbReference>
<comment type="cofactor">
    <cofactor evidence="1">
        <name>a divalent metal cation</name>
        <dbReference type="ChEBI" id="CHEBI:60240"/>
    </cofactor>
</comment>
<evidence type="ECO:0008006" key="7">
    <source>
        <dbReference type="Google" id="ProtNLM"/>
    </source>
</evidence>
<evidence type="ECO:0000259" key="3">
    <source>
        <dbReference type="Pfam" id="PF13359"/>
    </source>
</evidence>
<dbReference type="GO" id="GO:0046872">
    <property type="term" value="F:metal ion binding"/>
    <property type="evidence" value="ECO:0007669"/>
    <property type="project" value="UniProtKB-KW"/>
</dbReference>
<feature type="domain" description="DDE Tnp4" evidence="3">
    <location>
        <begin position="141"/>
        <end position="302"/>
    </location>
</feature>
<evidence type="ECO:0000256" key="1">
    <source>
        <dbReference type="ARBA" id="ARBA00001968"/>
    </source>
</evidence>
<dbReference type="PANTHER" id="PTHR23080">
    <property type="entry name" value="THAP DOMAIN PROTEIN"/>
    <property type="match status" value="1"/>
</dbReference>
<evidence type="ECO:0000313" key="6">
    <source>
        <dbReference type="Proteomes" id="UP000318571"/>
    </source>
</evidence>
<comment type="caution">
    <text evidence="5">The sequence shown here is derived from an EMBL/GenBank/DDBJ whole genome shotgun (WGS) entry which is preliminary data.</text>
</comment>